<proteinExistence type="predicted"/>
<dbReference type="AlphaFoldDB" id="X1BSJ0"/>
<sequence length="46" mass="5042">MGIQIKLTEPTTIYGVDLYGVKEEKGSTIIEVQIRGHDALNNKPNG</sequence>
<name>X1BSJ0_9ZZZZ</name>
<dbReference type="EMBL" id="BART01015799">
    <property type="protein sequence ID" value="GAG75116.1"/>
    <property type="molecule type" value="Genomic_DNA"/>
</dbReference>
<evidence type="ECO:0000313" key="1">
    <source>
        <dbReference type="EMBL" id="GAG75116.1"/>
    </source>
</evidence>
<feature type="non-terminal residue" evidence="1">
    <location>
        <position position="46"/>
    </location>
</feature>
<accession>X1BSJ0</accession>
<gene>
    <name evidence="1" type="ORF">S01H4_30579</name>
</gene>
<comment type="caution">
    <text evidence="1">The sequence shown here is derived from an EMBL/GenBank/DDBJ whole genome shotgun (WGS) entry which is preliminary data.</text>
</comment>
<organism evidence="1">
    <name type="scientific">marine sediment metagenome</name>
    <dbReference type="NCBI Taxonomy" id="412755"/>
    <lineage>
        <taxon>unclassified sequences</taxon>
        <taxon>metagenomes</taxon>
        <taxon>ecological metagenomes</taxon>
    </lineage>
</organism>
<protein>
    <submittedName>
        <fullName evidence="1">Uncharacterized protein</fullName>
    </submittedName>
</protein>
<reference evidence="1" key="1">
    <citation type="journal article" date="2014" name="Front. Microbiol.">
        <title>High frequency of phylogenetically diverse reductive dehalogenase-homologous genes in deep subseafloor sedimentary metagenomes.</title>
        <authorList>
            <person name="Kawai M."/>
            <person name="Futagami T."/>
            <person name="Toyoda A."/>
            <person name="Takaki Y."/>
            <person name="Nishi S."/>
            <person name="Hori S."/>
            <person name="Arai W."/>
            <person name="Tsubouchi T."/>
            <person name="Morono Y."/>
            <person name="Uchiyama I."/>
            <person name="Ito T."/>
            <person name="Fujiyama A."/>
            <person name="Inagaki F."/>
            <person name="Takami H."/>
        </authorList>
    </citation>
    <scope>NUCLEOTIDE SEQUENCE</scope>
    <source>
        <strain evidence="1">Expedition CK06-06</strain>
    </source>
</reference>